<feature type="transmembrane region" description="Helical" evidence="8">
    <location>
        <begin position="149"/>
        <end position="169"/>
    </location>
</feature>
<evidence type="ECO:0000313" key="11">
    <source>
        <dbReference type="Proteomes" id="UP000007635"/>
    </source>
</evidence>
<evidence type="ECO:0000256" key="6">
    <source>
        <dbReference type="ARBA" id="ARBA00022833"/>
    </source>
</evidence>
<dbReference type="InterPro" id="IPR006629">
    <property type="entry name" value="LITAF"/>
</dbReference>
<comment type="subcellular location">
    <subcellularLocation>
        <location evidence="1">Endosome membrane</location>
        <topology evidence="1">Peripheral membrane protein</topology>
        <orientation evidence="1">Cytoplasmic side</orientation>
    </subcellularLocation>
    <subcellularLocation>
        <location evidence="2">Late endosome membrane</location>
    </subcellularLocation>
    <subcellularLocation>
        <location evidence="3">Lysosome membrane</location>
        <topology evidence="3">Peripheral membrane protein</topology>
        <orientation evidence="3">Cytoplasmic side</orientation>
    </subcellularLocation>
</comment>
<dbReference type="GeneTree" id="ENSGT01030000234810"/>
<dbReference type="Pfam" id="PF10601">
    <property type="entry name" value="zf-LITAF-like"/>
    <property type="match status" value="2"/>
</dbReference>
<evidence type="ECO:0000256" key="1">
    <source>
        <dbReference type="ARBA" id="ARBA00004125"/>
    </source>
</evidence>
<dbReference type="Ensembl" id="ENSGACT00000041844.1">
    <property type="protein sequence ID" value="ENSGACP00000032264.1"/>
    <property type="gene ID" value="ENSGACG00000018941.2"/>
</dbReference>
<reference evidence="10" key="2">
    <citation type="submission" date="2025-08" db="UniProtKB">
        <authorList>
            <consortium name="Ensembl"/>
        </authorList>
    </citation>
    <scope>IDENTIFICATION</scope>
</reference>
<keyword evidence="5" id="KW-0479">Metal-binding</keyword>
<sequence>MAMAQGPFLVGTAPPFAPVPNPGVTQPQQPSVNIAVSSQQTVQQPLKQQTVQQPLQQQVQQPAYIQQQPQFVQPVSQPQPTTQPSVNIAVSSQQTTQQVQPPAYQYIQQQPQVVQPVNQVVVVQPNLTDTSRQKMCPNCRNTGMTQLRYINGMLTWLICGVVVVQPNLTDTSRQKMCPNCRNTGMTQLRYINGMLTWLICGVVGIFGFLPCMCIPFCVNSCKDVEHSCPSCGHVLHVHRRM</sequence>
<feature type="domain" description="LITAF" evidence="9">
    <location>
        <begin position="159"/>
        <end position="240"/>
    </location>
</feature>
<evidence type="ECO:0000256" key="3">
    <source>
        <dbReference type="ARBA" id="ARBA00004630"/>
    </source>
</evidence>
<evidence type="ECO:0000256" key="2">
    <source>
        <dbReference type="ARBA" id="ARBA00004414"/>
    </source>
</evidence>
<dbReference type="Proteomes" id="UP000007635">
    <property type="component" value="Chromosome IX"/>
</dbReference>
<evidence type="ECO:0000313" key="10">
    <source>
        <dbReference type="Ensembl" id="ENSGACP00000032264.1"/>
    </source>
</evidence>
<accession>A0AAQ4P0A1</accession>
<reference evidence="10" key="3">
    <citation type="submission" date="2025-09" db="UniProtKB">
        <authorList>
            <consortium name="Ensembl"/>
        </authorList>
    </citation>
    <scope>IDENTIFICATION</scope>
</reference>
<dbReference type="PANTHER" id="PTHR23292">
    <property type="entry name" value="LIPOPOLYSACCHARIDE-INDUCED TUMOR NECROSIS FACTOR-ALPHA FACTOR"/>
    <property type="match status" value="1"/>
</dbReference>
<dbReference type="PROSITE" id="PS51837">
    <property type="entry name" value="LITAF"/>
    <property type="match status" value="1"/>
</dbReference>
<dbReference type="SMART" id="SM00714">
    <property type="entry name" value="LITAF"/>
    <property type="match status" value="1"/>
</dbReference>
<name>A0AAQ4P0A1_GASAC</name>
<keyword evidence="11" id="KW-1185">Reference proteome</keyword>
<evidence type="ECO:0000256" key="5">
    <source>
        <dbReference type="ARBA" id="ARBA00022723"/>
    </source>
</evidence>
<dbReference type="GO" id="GO:0008270">
    <property type="term" value="F:zinc ion binding"/>
    <property type="evidence" value="ECO:0007669"/>
    <property type="project" value="TreeGrafter"/>
</dbReference>
<feature type="transmembrane region" description="Helical" evidence="8">
    <location>
        <begin position="190"/>
        <end position="209"/>
    </location>
</feature>
<evidence type="ECO:0000256" key="8">
    <source>
        <dbReference type="SAM" id="Phobius"/>
    </source>
</evidence>
<protein>
    <recommendedName>
        <fullName evidence="9">LITAF domain-containing protein</fullName>
    </recommendedName>
</protein>
<keyword evidence="7 8" id="KW-0472">Membrane</keyword>
<dbReference type="PANTHER" id="PTHR23292:SF45">
    <property type="entry name" value="LIPOPOLYSACCHARIDE-INDUCED TUMOR NECROSIS FACTOR-ALPHA FACTOR HOMOLOG"/>
    <property type="match status" value="1"/>
</dbReference>
<dbReference type="GO" id="GO:0005634">
    <property type="term" value="C:nucleus"/>
    <property type="evidence" value="ECO:0007669"/>
    <property type="project" value="TreeGrafter"/>
</dbReference>
<proteinExistence type="inferred from homology"/>
<evidence type="ECO:0000256" key="4">
    <source>
        <dbReference type="ARBA" id="ARBA00005975"/>
    </source>
</evidence>
<comment type="similarity">
    <text evidence="4">Belongs to the CDIP1/LITAF family.</text>
</comment>
<keyword evidence="6" id="KW-0862">Zinc</keyword>
<keyword evidence="8" id="KW-0812">Transmembrane</keyword>
<dbReference type="GO" id="GO:0098560">
    <property type="term" value="C:cytoplasmic side of late endosome membrane"/>
    <property type="evidence" value="ECO:0007669"/>
    <property type="project" value="TreeGrafter"/>
</dbReference>
<evidence type="ECO:0000256" key="7">
    <source>
        <dbReference type="ARBA" id="ARBA00023136"/>
    </source>
</evidence>
<keyword evidence="8" id="KW-1133">Transmembrane helix</keyword>
<evidence type="ECO:0000259" key="9">
    <source>
        <dbReference type="PROSITE" id="PS51837"/>
    </source>
</evidence>
<reference evidence="10 11" key="1">
    <citation type="journal article" date="2021" name="G3 (Bethesda)">
        <title>Improved contiguity of the threespine stickleback genome using long-read sequencing.</title>
        <authorList>
            <person name="Nath S."/>
            <person name="Shaw D.E."/>
            <person name="White M.A."/>
        </authorList>
    </citation>
    <scope>NUCLEOTIDE SEQUENCE [LARGE SCALE GENOMIC DNA]</scope>
    <source>
        <strain evidence="10 11">Lake Benthic</strain>
    </source>
</reference>
<dbReference type="GO" id="GO:0098574">
    <property type="term" value="C:cytoplasmic side of lysosomal membrane"/>
    <property type="evidence" value="ECO:0007669"/>
    <property type="project" value="TreeGrafter"/>
</dbReference>
<dbReference type="InterPro" id="IPR037519">
    <property type="entry name" value="LITAF_fam"/>
</dbReference>
<dbReference type="AlphaFoldDB" id="A0AAQ4P0A1"/>
<organism evidence="10 11">
    <name type="scientific">Gasterosteus aculeatus aculeatus</name>
    <name type="common">three-spined stickleback</name>
    <dbReference type="NCBI Taxonomy" id="481459"/>
    <lineage>
        <taxon>Eukaryota</taxon>
        <taxon>Metazoa</taxon>
        <taxon>Chordata</taxon>
        <taxon>Craniata</taxon>
        <taxon>Vertebrata</taxon>
        <taxon>Euteleostomi</taxon>
        <taxon>Actinopterygii</taxon>
        <taxon>Neopterygii</taxon>
        <taxon>Teleostei</taxon>
        <taxon>Neoteleostei</taxon>
        <taxon>Acanthomorphata</taxon>
        <taxon>Eupercaria</taxon>
        <taxon>Perciformes</taxon>
        <taxon>Cottioidei</taxon>
        <taxon>Gasterosteales</taxon>
        <taxon>Gasterosteidae</taxon>
        <taxon>Gasterosteus</taxon>
    </lineage>
</organism>